<feature type="region of interest" description="Disordered" evidence="5">
    <location>
        <begin position="591"/>
        <end position="668"/>
    </location>
</feature>
<feature type="transmembrane region" description="Helical" evidence="6">
    <location>
        <begin position="471"/>
        <end position="490"/>
    </location>
</feature>
<keyword evidence="9" id="KW-1185">Reference proteome</keyword>
<evidence type="ECO:0000256" key="1">
    <source>
        <dbReference type="ARBA" id="ARBA00004141"/>
    </source>
</evidence>
<keyword evidence="4 6" id="KW-0472">Membrane</keyword>
<feature type="transmembrane region" description="Helical" evidence="6">
    <location>
        <begin position="197"/>
        <end position="215"/>
    </location>
</feature>
<dbReference type="Pfam" id="PF00083">
    <property type="entry name" value="Sugar_tr"/>
    <property type="match status" value="1"/>
</dbReference>
<feature type="compositionally biased region" description="Basic and acidic residues" evidence="5">
    <location>
        <begin position="648"/>
        <end position="661"/>
    </location>
</feature>
<evidence type="ECO:0000256" key="2">
    <source>
        <dbReference type="ARBA" id="ARBA00022692"/>
    </source>
</evidence>
<evidence type="ECO:0000313" key="8">
    <source>
        <dbReference type="EMBL" id="KAK3893768.1"/>
    </source>
</evidence>
<dbReference type="InterPro" id="IPR005828">
    <property type="entry name" value="MFS_sugar_transport-like"/>
</dbReference>
<feature type="transmembrane region" description="Helical" evidence="6">
    <location>
        <begin position="245"/>
        <end position="268"/>
    </location>
</feature>
<organism evidence="8 9">
    <name type="scientific">Petrolisthes cinctipes</name>
    <name type="common">Flat porcelain crab</name>
    <dbReference type="NCBI Taxonomy" id="88211"/>
    <lineage>
        <taxon>Eukaryota</taxon>
        <taxon>Metazoa</taxon>
        <taxon>Ecdysozoa</taxon>
        <taxon>Arthropoda</taxon>
        <taxon>Crustacea</taxon>
        <taxon>Multicrustacea</taxon>
        <taxon>Malacostraca</taxon>
        <taxon>Eumalacostraca</taxon>
        <taxon>Eucarida</taxon>
        <taxon>Decapoda</taxon>
        <taxon>Pleocyemata</taxon>
        <taxon>Anomura</taxon>
        <taxon>Galatheoidea</taxon>
        <taxon>Porcellanidae</taxon>
        <taxon>Petrolisthes</taxon>
    </lineage>
</organism>
<dbReference type="PROSITE" id="PS50850">
    <property type="entry name" value="MFS"/>
    <property type="match status" value="1"/>
</dbReference>
<feature type="transmembrane region" description="Helical" evidence="6">
    <location>
        <begin position="308"/>
        <end position="326"/>
    </location>
</feature>
<sequence>MEVQEETVKKSKGERGIDGGERNGGREGGGEGEREDGIGGGENKGDLATFEDLLETAGTNGRWNILMFIMCSMQAFISPLQSLTYQFLGATPDHWCLVPQLHQANWTQHQVISLAIPHTSNTTEEHDHCDMYNYNYTEVVEMGYEAAMLNKSALAVLYPNPVQCLARDFNYSQYQSTVVTEWDLVCERRVIYSTTQAIVMVGKLLGFICFGYLIDKWGRRKVVLLTAVFNIVSSFLIAASPTVEIYIILKGIITAMDAGEYLALFVFVMESCAARYRAGVGAMFVIPWALGYMVAPGIAYLIRTWQLLHAVYALPTLYCIIFFWWLPESPRWLITQGRLKESLHVLTWAAKVNGRTLPTDDVILAAMTNIEKQTVIERTDEVGPEEEGWRLLKELKHFFILVLIPHLRLRTLVVFVGWFSASMVYYGVALNASNLGTDPYLYVFFGGLLEVPSYLLLWLMMVFVGRKRSLALLYFICAVCIFSVMAIMMLQPHDEGLMAVVVLSQAGKVAVTAAFQLIWAYTSELYPTRVRSLAVGQSSVCARVGSLLSPYINDILGNTSVWAPSAVFGIVSLVAAALTLTLPETRNSVLTESTKQTTTHYGTTKPQERKQLPRPSRQTQIQLMPKREETHHRSKAETTSNSAYSHTSPEKEKERYKDLPIHPRIPGK</sequence>
<feature type="transmembrane region" description="Helical" evidence="6">
    <location>
        <begin position="280"/>
        <end position="302"/>
    </location>
</feature>
<feature type="compositionally biased region" description="Low complexity" evidence="5">
    <location>
        <begin position="594"/>
        <end position="604"/>
    </location>
</feature>
<dbReference type="Proteomes" id="UP001286313">
    <property type="component" value="Unassembled WGS sequence"/>
</dbReference>
<feature type="transmembrane region" description="Helical" evidence="6">
    <location>
        <begin position="564"/>
        <end position="582"/>
    </location>
</feature>
<dbReference type="GO" id="GO:0016020">
    <property type="term" value="C:membrane"/>
    <property type="evidence" value="ECO:0007669"/>
    <property type="project" value="UniProtKB-SubCell"/>
</dbReference>
<dbReference type="SUPFAM" id="SSF103473">
    <property type="entry name" value="MFS general substrate transporter"/>
    <property type="match status" value="1"/>
</dbReference>
<reference evidence="8" key="1">
    <citation type="submission" date="2023-10" db="EMBL/GenBank/DDBJ databases">
        <title>Genome assemblies of two species of porcelain crab, Petrolisthes cinctipes and Petrolisthes manimaculis (Anomura: Porcellanidae).</title>
        <authorList>
            <person name="Angst P."/>
        </authorList>
    </citation>
    <scope>NUCLEOTIDE SEQUENCE</scope>
    <source>
        <strain evidence="8">PB745_01</strain>
        <tissue evidence="8">Gill</tissue>
    </source>
</reference>
<keyword evidence="2 6" id="KW-0812">Transmembrane</keyword>
<evidence type="ECO:0000256" key="4">
    <source>
        <dbReference type="ARBA" id="ARBA00023136"/>
    </source>
</evidence>
<keyword evidence="3 6" id="KW-1133">Transmembrane helix</keyword>
<feature type="compositionally biased region" description="Polar residues" evidence="5">
    <location>
        <begin position="637"/>
        <end position="647"/>
    </location>
</feature>
<feature type="transmembrane region" description="Helical" evidence="6">
    <location>
        <begin position="440"/>
        <end position="464"/>
    </location>
</feature>
<dbReference type="AlphaFoldDB" id="A0AAE1L2Z8"/>
<dbReference type="InterPro" id="IPR036259">
    <property type="entry name" value="MFS_trans_sf"/>
</dbReference>
<protein>
    <recommendedName>
        <fullName evidence="7">Major facilitator superfamily (MFS) profile domain-containing protein</fullName>
    </recommendedName>
</protein>
<evidence type="ECO:0000256" key="5">
    <source>
        <dbReference type="SAM" id="MobiDB-lite"/>
    </source>
</evidence>
<dbReference type="Gene3D" id="1.20.1250.20">
    <property type="entry name" value="MFS general substrate transporter like domains"/>
    <property type="match status" value="1"/>
</dbReference>
<feature type="transmembrane region" description="Helical" evidence="6">
    <location>
        <begin position="222"/>
        <end position="239"/>
    </location>
</feature>
<feature type="domain" description="Major facilitator superfamily (MFS) profile" evidence="7">
    <location>
        <begin position="139"/>
        <end position="587"/>
    </location>
</feature>
<dbReference type="GO" id="GO:0022857">
    <property type="term" value="F:transmembrane transporter activity"/>
    <property type="evidence" value="ECO:0007669"/>
    <property type="project" value="InterPro"/>
</dbReference>
<feature type="region of interest" description="Disordered" evidence="5">
    <location>
        <begin position="1"/>
        <end position="44"/>
    </location>
</feature>
<evidence type="ECO:0000259" key="7">
    <source>
        <dbReference type="PROSITE" id="PS50850"/>
    </source>
</evidence>
<dbReference type="EMBL" id="JAWQEG010000177">
    <property type="protein sequence ID" value="KAK3893768.1"/>
    <property type="molecule type" value="Genomic_DNA"/>
</dbReference>
<proteinExistence type="predicted"/>
<accession>A0AAE1L2Z8</accession>
<dbReference type="CDD" id="cd17317">
    <property type="entry name" value="MFS_SLC22"/>
    <property type="match status" value="1"/>
</dbReference>
<evidence type="ECO:0000313" key="9">
    <source>
        <dbReference type="Proteomes" id="UP001286313"/>
    </source>
</evidence>
<dbReference type="PANTHER" id="PTHR24064">
    <property type="entry name" value="SOLUTE CARRIER FAMILY 22 MEMBER"/>
    <property type="match status" value="1"/>
</dbReference>
<comment type="subcellular location">
    <subcellularLocation>
        <location evidence="1">Membrane</location>
        <topology evidence="1">Multi-pass membrane protein</topology>
    </subcellularLocation>
</comment>
<evidence type="ECO:0000256" key="6">
    <source>
        <dbReference type="SAM" id="Phobius"/>
    </source>
</evidence>
<gene>
    <name evidence="8" type="ORF">Pcinc_002425</name>
</gene>
<name>A0AAE1L2Z8_PETCI</name>
<feature type="compositionally biased region" description="Basic and acidic residues" evidence="5">
    <location>
        <begin position="1"/>
        <end position="37"/>
    </location>
</feature>
<dbReference type="InterPro" id="IPR020846">
    <property type="entry name" value="MFS_dom"/>
</dbReference>
<evidence type="ECO:0000256" key="3">
    <source>
        <dbReference type="ARBA" id="ARBA00022989"/>
    </source>
</evidence>
<comment type="caution">
    <text evidence="8">The sequence shown here is derived from an EMBL/GenBank/DDBJ whole genome shotgun (WGS) entry which is preliminary data.</text>
</comment>